<proteinExistence type="predicted"/>
<dbReference type="InterPro" id="IPR011048">
    <property type="entry name" value="Haem_d1_sf"/>
</dbReference>
<dbReference type="EMBL" id="BGKI01000004">
    <property type="protein sequence ID" value="GBH33929.1"/>
    <property type="molecule type" value="Genomic_DNA"/>
</dbReference>
<dbReference type="PANTHER" id="PTHR47197">
    <property type="entry name" value="PROTEIN NIRF"/>
    <property type="match status" value="1"/>
</dbReference>
<reference evidence="1 2" key="1">
    <citation type="submission" date="2018-05" db="EMBL/GenBank/DDBJ databases">
        <title>genome sequencing of Nitrosopumilus sp. NM25.</title>
        <authorList>
            <person name="Mori K."/>
            <person name="Nakagawa T."/>
        </authorList>
    </citation>
    <scope>NUCLEOTIDE SEQUENCE [LARGE SCALE GENOMIC DNA]</scope>
    <source>
        <strain evidence="1 2">NM25</strain>
    </source>
</reference>
<name>A0A2S2KQJ9_9ARCH</name>
<dbReference type="InterPro" id="IPR015943">
    <property type="entry name" value="WD40/YVTN_repeat-like_dom_sf"/>
</dbReference>
<evidence type="ECO:0008006" key="3">
    <source>
        <dbReference type="Google" id="ProtNLM"/>
    </source>
</evidence>
<gene>
    <name evidence="1" type="ORF">NZNM25_07200</name>
</gene>
<evidence type="ECO:0000313" key="1">
    <source>
        <dbReference type="EMBL" id="GBH33929.1"/>
    </source>
</evidence>
<dbReference type="SUPFAM" id="SSF51004">
    <property type="entry name" value="C-terminal (heme d1) domain of cytochrome cd1-nitrite reductase"/>
    <property type="match status" value="1"/>
</dbReference>
<keyword evidence="2" id="KW-1185">Reference proteome</keyword>
<dbReference type="PANTHER" id="PTHR47197:SF3">
    <property type="entry name" value="DIHYDRO-HEME D1 DEHYDROGENASE"/>
    <property type="match status" value="1"/>
</dbReference>
<accession>A0A2S2KQJ9</accession>
<organism evidence="1 2">
    <name type="scientific">Nitrosopumilus zosterae</name>
    <dbReference type="NCBI Taxonomy" id="718286"/>
    <lineage>
        <taxon>Archaea</taxon>
        <taxon>Nitrososphaerota</taxon>
        <taxon>Nitrososphaeria</taxon>
        <taxon>Nitrosopumilales</taxon>
        <taxon>Nitrosopumilaceae</taxon>
        <taxon>Nitrosopumilus</taxon>
    </lineage>
</organism>
<protein>
    <recommendedName>
        <fullName evidence="3">YncE family protein</fullName>
    </recommendedName>
</protein>
<evidence type="ECO:0000313" key="2">
    <source>
        <dbReference type="Proteomes" id="UP000245829"/>
    </source>
</evidence>
<dbReference type="Proteomes" id="UP000245829">
    <property type="component" value="Unassembled WGS sequence"/>
</dbReference>
<dbReference type="Gene3D" id="2.130.10.10">
    <property type="entry name" value="YVTN repeat-like/Quinoprotein amine dehydrogenase"/>
    <property type="match status" value="2"/>
</dbReference>
<dbReference type="AlphaFoldDB" id="A0A2S2KQJ9"/>
<comment type="caution">
    <text evidence="1">The sequence shown here is derived from an EMBL/GenBank/DDBJ whole genome shotgun (WGS) entry which is preliminary data.</text>
</comment>
<sequence length="461" mass="51474">MSLNAYRLFIISSAFFGLVALSGNAFAIQDTVKVGDFPRDIDFDPKLNNLYVPNYESGTISIIDASTMIIKDTVIINEGNSNPTRIAIDYKQHLIYVTDKISGILSVIDGINGKVIKSIKIGESLWDIALNENNKKLYISDLIKNEIIILDTENFEVIKSIFINSSPWAITINQNTDKTYVASGTSEAIHIIDGNTDELINDINPGVKPWGLSINEKTNVLYITSWDSNAITVLDLQNEQVIFEIPITSGAWQMNTNQNNGITTISNEHSNELYLLDENSKKIQTISVFDSPQSMIISPTANIIYVANPLSNSISAVSYDYDHYTLTPIIEEVISNNNSVNDELILEVIEGISNIPQREDIDTDMISGLLKNLGVTGEFDGNGIARILLDDYNKKKELQPKTAVIPTWTMDLAMMFSNDLENKPQPKEINCDEEFFFPINDIDKVNPYEIWVNILPICALS</sequence>
<dbReference type="InterPro" id="IPR051200">
    <property type="entry name" value="Host-pathogen_enzymatic-act"/>
</dbReference>